<dbReference type="Pfam" id="PF01596">
    <property type="entry name" value="Methyltransf_3"/>
    <property type="match status" value="1"/>
</dbReference>
<dbReference type="GO" id="GO:0032259">
    <property type="term" value="P:methylation"/>
    <property type="evidence" value="ECO:0007669"/>
    <property type="project" value="UniProtKB-KW"/>
</dbReference>
<comment type="similarity">
    <text evidence="4">Belongs to the class I-like SAM-binding methyltransferase superfamily. Cation-dependent O-methyltransferase family.</text>
</comment>
<evidence type="ECO:0000313" key="5">
    <source>
        <dbReference type="EMBL" id="KAJ7300909.1"/>
    </source>
</evidence>
<protein>
    <recommendedName>
        <fullName evidence="7">S-adenosyl-L-methionine-dependent methyltransferase</fullName>
    </recommendedName>
</protein>
<evidence type="ECO:0008006" key="7">
    <source>
        <dbReference type="Google" id="ProtNLM"/>
    </source>
</evidence>
<dbReference type="EMBL" id="JARIHO010000149">
    <property type="protein sequence ID" value="KAJ7300909.1"/>
    <property type="molecule type" value="Genomic_DNA"/>
</dbReference>
<dbReference type="SUPFAM" id="SSF53335">
    <property type="entry name" value="S-adenosyl-L-methionine-dependent methyltransferases"/>
    <property type="match status" value="1"/>
</dbReference>
<evidence type="ECO:0000256" key="1">
    <source>
        <dbReference type="ARBA" id="ARBA00022603"/>
    </source>
</evidence>
<dbReference type="InterPro" id="IPR029063">
    <property type="entry name" value="SAM-dependent_MTases_sf"/>
</dbReference>
<keyword evidence="1" id="KW-0489">Methyltransferase</keyword>
<dbReference type="PANTHER" id="PTHR10509:SF14">
    <property type="entry name" value="CAFFEOYL-COA O-METHYLTRANSFERASE 3-RELATED"/>
    <property type="match status" value="1"/>
</dbReference>
<name>A0AAD6YXR6_9AGAR</name>
<dbReference type="AlphaFoldDB" id="A0AAD6YXR6"/>
<dbReference type="PANTHER" id="PTHR10509">
    <property type="entry name" value="O-METHYLTRANSFERASE-RELATED"/>
    <property type="match status" value="1"/>
</dbReference>
<dbReference type="GO" id="GO:0008171">
    <property type="term" value="F:O-methyltransferase activity"/>
    <property type="evidence" value="ECO:0007669"/>
    <property type="project" value="InterPro"/>
</dbReference>
<dbReference type="InterPro" id="IPR002935">
    <property type="entry name" value="SAM_O-MeTrfase"/>
</dbReference>
<proteinExistence type="inferred from homology"/>
<dbReference type="InterPro" id="IPR050362">
    <property type="entry name" value="Cation-dep_OMT"/>
</dbReference>
<organism evidence="5 6">
    <name type="scientific">Mycena albidolilacea</name>
    <dbReference type="NCBI Taxonomy" id="1033008"/>
    <lineage>
        <taxon>Eukaryota</taxon>
        <taxon>Fungi</taxon>
        <taxon>Dikarya</taxon>
        <taxon>Basidiomycota</taxon>
        <taxon>Agaricomycotina</taxon>
        <taxon>Agaricomycetes</taxon>
        <taxon>Agaricomycetidae</taxon>
        <taxon>Agaricales</taxon>
        <taxon>Marasmiineae</taxon>
        <taxon>Mycenaceae</taxon>
        <taxon>Mycena</taxon>
    </lineage>
</organism>
<dbReference type="Gene3D" id="3.40.50.150">
    <property type="entry name" value="Vaccinia Virus protein VP39"/>
    <property type="match status" value="1"/>
</dbReference>
<comment type="caution">
    <text evidence="5">The sequence shown here is derived from an EMBL/GenBank/DDBJ whole genome shotgun (WGS) entry which is preliminary data.</text>
</comment>
<evidence type="ECO:0000256" key="3">
    <source>
        <dbReference type="ARBA" id="ARBA00022691"/>
    </source>
</evidence>
<keyword evidence="6" id="KW-1185">Reference proteome</keyword>
<keyword evidence="3" id="KW-0949">S-adenosyl-L-methionine</keyword>
<evidence type="ECO:0000313" key="6">
    <source>
        <dbReference type="Proteomes" id="UP001218218"/>
    </source>
</evidence>
<keyword evidence="2" id="KW-0808">Transferase</keyword>
<dbReference type="PROSITE" id="PS51682">
    <property type="entry name" value="SAM_OMT_I"/>
    <property type="match status" value="1"/>
</dbReference>
<reference evidence="5" key="1">
    <citation type="submission" date="2023-03" db="EMBL/GenBank/DDBJ databases">
        <title>Massive genome expansion in bonnet fungi (Mycena s.s.) driven by repeated elements and novel gene families across ecological guilds.</title>
        <authorList>
            <consortium name="Lawrence Berkeley National Laboratory"/>
            <person name="Harder C.B."/>
            <person name="Miyauchi S."/>
            <person name="Viragh M."/>
            <person name="Kuo A."/>
            <person name="Thoen E."/>
            <person name="Andreopoulos B."/>
            <person name="Lu D."/>
            <person name="Skrede I."/>
            <person name="Drula E."/>
            <person name="Henrissat B."/>
            <person name="Morin E."/>
            <person name="Kohler A."/>
            <person name="Barry K."/>
            <person name="LaButti K."/>
            <person name="Morin E."/>
            <person name="Salamov A."/>
            <person name="Lipzen A."/>
            <person name="Mereny Z."/>
            <person name="Hegedus B."/>
            <person name="Baldrian P."/>
            <person name="Stursova M."/>
            <person name="Weitz H."/>
            <person name="Taylor A."/>
            <person name="Grigoriev I.V."/>
            <person name="Nagy L.G."/>
            <person name="Martin F."/>
            <person name="Kauserud H."/>
        </authorList>
    </citation>
    <scope>NUCLEOTIDE SEQUENCE</scope>
    <source>
        <strain evidence="5">CBHHK002</strain>
    </source>
</reference>
<dbReference type="GO" id="GO:0008757">
    <property type="term" value="F:S-adenosylmethionine-dependent methyltransferase activity"/>
    <property type="evidence" value="ECO:0007669"/>
    <property type="project" value="TreeGrafter"/>
</dbReference>
<dbReference type="Proteomes" id="UP001218218">
    <property type="component" value="Unassembled WGS sequence"/>
</dbReference>
<accession>A0AAD6YXR6</accession>
<evidence type="ECO:0000256" key="4">
    <source>
        <dbReference type="ARBA" id="ARBA00023453"/>
    </source>
</evidence>
<evidence type="ECO:0000256" key="2">
    <source>
        <dbReference type="ARBA" id="ARBA00022679"/>
    </source>
</evidence>
<sequence length="124" mass="13757">MHPRLPRKTSTVPASAIRSKLSSDLSIDAQDAPNTPFDLIFIDADKPGNLNYTEAKRLVRKGGVIVCDNVVRCGRVADLEYTDVNVEGVRALLKAEKGDKDVETTTISIVGDKRYDRFMHAIRK</sequence>
<gene>
    <name evidence="5" type="ORF">DFH08DRAFT_979212</name>
</gene>